<dbReference type="Pfam" id="PF03886">
    <property type="entry name" value="ABC_trans_aux"/>
    <property type="match status" value="1"/>
</dbReference>
<feature type="signal peptide" evidence="1">
    <location>
        <begin position="1"/>
        <end position="40"/>
    </location>
</feature>
<name>A0A511B911_9PROT</name>
<keyword evidence="4" id="KW-1185">Reference proteome</keyword>
<accession>A0A511B911</accession>
<evidence type="ECO:0000256" key="1">
    <source>
        <dbReference type="SAM" id="SignalP"/>
    </source>
</evidence>
<feature type="chain" id="PRO_5021986701" description="ABC-type transport auxiliary lipoprotein component domain-containing protein" evidence="1">
    <location>
        <begin position="41"/>
        <end position="211"/>
    </location>
</feature>
<dbReference type="Proteomes" id="UP000321079">
    <property type="component" value="Unassembled WGS sequence"/>
</dbReference>
<dbReference type="SUPFAM" id="SSF159594">
    <property type="entry name" value="XCC0632-like"/>
    <property type="match status" value="1"/>
</dbReference>
<keyword evidence="1" id="KW-0732">Signal</keyword>
<feature type="domain" description="ABC-type transport auxiliary lipoprotein component" evidence="2">
    <location>
        <begin position="47"/>
        <end position="205"/>
    </location>
</feature>
<comment type="caution">
    <text evidence="3">The sequence shown here is derived from an EMBL/GenBank/DDBJ whole genome shotgun (WGS) entry which is preliminary data.</text>
</comment>
<proteinExistence type="predicted"/>
<evidence type="ECO:0000259" key="2">
    <source>
        <dbReference type="Pfam" id="PF03886"/>
    </source>
</evidence>
<sequence length="211" mass="22390">MTLSLHPIPTASETRPVTRLMTRCATSLTLLALAALSGCAAPPVQFYTLGAPAIAQADAAIPATVPVLNVSHVALPDYLDSQDILTRQGDRLDRSTNGRWASRLSQGVTDLLAAKLGQDWPGYMVTTQPLAESPALRLAVNISRMDIDSSGQGSLAADWALIPADEHQPILRSRGSFTTQGNITTDAGKVALTRELVEQLASRIASSFPHP</sequence>
<evidence type="ECO:0000313" key="3">
    <source>
        <dbReference type="EMBL" id="GEK96909.1"/>
    </source>
</evidence>
<protein>
    <recommendedName>
        <fullName evidence="2">ABC-type transport auxiliary lipoprotein component domain-containing protein</fullName>
    </recommendedName>
</protein>
<organism evidence="3 4">
    <name type="scientific">Gluconobacter kanchanaburiensis NBRC 103587</name>
    <dbReference type="NCBI Taxonomy" id="1307948"/>
    <lineage>
        <taxon>Bacteria</taxon>
        <taxon>Pseudomonadati</taxon>
        <taxon>Pseudomonadota</taxon>
        <taxon>Alphaproteobacteria</taxon>
        <taxon>Acetobacterales</taxon>
        <taxon>Acetobacteraceae</taxon>
        <taxon>Gluconobacter</taxon>
    </lineage>
</organism>
<evidence type="ECO:0000313" key="4">
    <source>
        <dbReference type="Proteomes" id="UP000321079"/>
    </source>
</evidence>
<dbReference type="RefSeq" id="WP_244289201.1">
    <property type="nucleotide sequence ID" value="NZ_BARK01000070.1"/>
</dbReference>
<reference evidence="3 4" key="1">
    <citation type="submission" date="2019-07" db="EMBL/GenBank/DDBJ databases">
        <title>Whole genome shotgun sequence of Gluconobacter kanchanaburiensis NBRC 103587.</title>
        <authorList>
            <person name="Hosoyama A."/>
            <person name="Uohara A."/>
            <person name="Ohji S."/>
            <person name="Ichikawa N."/>
        </authorList>
    </citation>
    <scope>NUCLEOTIDE SEQUENCE [LARGE SCALE GENOMIC DNA]</scope>
    <source>
        <strain evidence="3 4">NBRC 103587</strain>
    </source>
</reference>
<dbReference type="EMBL" id="BJVA01000013">
    <property type="protein sequence ID" value="GEK96909.1"/>
    <property type="molecule type" value="Genomic_DNA"/>
</dbReference>
<dbReference type="AlphaFoldDB" id="A0A511B911"/>
<dbReference type="Gene3D" id="3.40.50.10610">
    <property type="entry name" value="ABC-type transport auxiliary lipoprotein component"/>
    <property type="match status" value="1"/>
</dbReference>
<gene>
    <name evidence="3" type="ORF">GKA01_21060</name>
</gene>
<dbReference type="InterPro" id="IPR005586">
    <property type="entry name" value="ABC_trans_aux"/>
</dbReference>